<dbReference type="InterPro" id="IPR000477">
    <property type="entry name" value="RT_dom"/>
</dbReference>
<evidence type="ECO:0000259" key="3">
    <source>
        <dbReference type="Pfam" id="PF00078"/>
    </source>
</evidence>
<evidence type="ECO:0000256" key="2">
    <source>
        <dbReference type="SAM" id="MobiDB-lite"/>
    </source>
</evidence>
<dbReference type="InterPro" id="IPR043128">
    <property type="entry name" value="Rev_trsase/Diguanyl_cyclase"/>
</dbReference>
<feature type="non-terminal residue" evidence="4">
    <location>
        <position position="1142"/>
    </location>
</feature>
<dbReference type="InterPro" id="IPR043502">
    <property type="entry name" value="DNA/RNA_pol_sf"/>
</dbReference>
<feature type="region of interest" description="Disordered" evidence="2">
    <location>
        <begin position="322"/>
        <end position="373"/>
    </location>
</feature>
<feature type="compositionally biased region" description="Pro residues" evidence="2">
    <location>
        <begin position="800"/>
        <end position="816"/>
    </location>
</feature>
<accession>A0A6L2N6D4</accession>
<gene>
    <name evidence="4" type="ORF">Tci_053754</name>
</gene>
<dbReference type="Gene3D" id="3.30.70.270">
    <property type="match status" value="2"/>
</dbReference>
<feature type="compositionally biased region" description="Low complexity" evidence="2">
    <location>
        <begin position="342"/>
        <end position="369"/>
    </location>
</feature>
<keyword evidence="1" id="KW-0175">Coiled coil</keyword>
<feature type="domain" description="Reverse transcriptase" evidence="3">
    <location>
        <begin position="424"/>
        <end position="526"/>
    </location>
</feature>
<organism evidence="4">
    <name type="scientific">Tanacetum cinerariifolium</name>
    <name type="common">Dalmatian daisy</name>
    <name type="synonym">Chrysanthemum cinerariifolium</name>
    <dbReference type="NCBI Taxonomy" id="118510"/>
    <lineage>
        <taxon>Eukaryota</taxon>
        <taxon>Viridiplantae</taxon>
        <taxon>Streptophyta</taxon>
        <taxon>Embryophyta</taxon>
        <taxon>Tracheophyta</taxon>
        <taxon>Spermatophyta</taxon>
        <taxon>Magnoliopsida</taxon>
        <taxon>eudicotyledons</taxon>
        <taxon>Gunneridae</taxon>
        <taxon>Pentapetalae</taxon>
        <taxon>asterids</taxon>
        <taxon>campanulids</taxon>
        <taxon>Asterales</taxon>
        <taxon>Asteraceae</taxon>
        <taxon>Asteroideae</taxon>
        <taxon>Anthemideae</taxon>
        <taxon>Anthemidinae</taxon>
        <taxon>Tanacetum</taxon>
    </lineage>
</organism>
<dbReference type="Gene3D" id="3.10.10.10">
    <property type="entry name" value="HIV Type 1 Reverse Transcriptase, subunit A, domain 1"/>
    <property type="match status" value="1"/>
</dbReference>
<dbReference type="AlphaFoldDB" id="A0A6L2N6D4"/>
<dbReference type="Pfam" id="PF00078">
    <property type="entry name" value="RVT_1"/>
    <property type="match status" value="1"/>
</dbReference>
<reference evidence="4" key="1">
    <citation type="journal article" date="2019" name="Sci. Rep.">
        <title>Draft genome of Tanacetum cinerariifolium, the natural source of mosquito coil.</title>
        <authorList>
            <person name="Yamashiro T."/>
            <person name="Shiraishi A."/>
            <person name="Satake H."/>
            <person name="Nakayama K."/>
        </authorList>
    </citation>
    <scope>NUCLEOTIDE SEQUENCE</scope>
</reference>
<dbReference type="PANTHER" id="PTHR24559">
    <property type="entry name" value="TRANSPOSON TY3-I GAG-POL POLYPROTEIN"/>
    <property type="match status" value="1"/>
</dbReference>
<name>A0A6L2N6D4_TANCI</name>
<sequence length="1142" mass="129854">MMSSPNHPTSNLEDALSSNFPNYLHLTSPDYVSALPGNTYSSSSNSIGIVPLASPTLSLFHDDPYIKIEEIQNHLDKLSLDHIEYIENRIEGLGQGGVIIQQDFDALEAELQQARAQITKFHRKQMGKALAMTQAAIRKLVADSVTAALEAQATTMENANNLNRNTDPTGIPVVKTENYKEFISCQPFYFNGTEGAVGLIRWFKRTEIIFSHSRCAEENKVTFATSTLTENALSWWNAYAQLLGIEQANQITWTELKRILTNKRIQELIVLCPNMVPNTEKLLEAFIEGLPRSLEGNVTASKPQTLEEAINIAQRLMDHVTKHTPVQVSSDNKRKFDDRRTFNNNSHSNNNYRNTNNNNRYNNRQPQQNQREEAARAYAITLAKKNRVPNRLNPGAAPVARTPYRLAPSEMQELSNQLQDLTDRGYHQLRVKDEDIPKTAFRIRYEHYEFQVMPFSLTNAPAVFMDLINRVCKPYLDKFVIVFIDDILIYSHNEEEHANHLRIILELLRKEKFQGLHVDPSKIESVKNWTSPTTPTEVRQFLELAGYYRRFIEASFEALYGQKCRSPICWAEVGDIQLTGPEIIHETTKKIMQIRQRLQASRYRQRSYANIRRKPLEFQVGDHVMFKISPRKDVKSACTPIETEKPLLNNHDGEDVDVHIYSKEVSDDEPTVFDDEEVTIIMAQTLIKLKAKKAKLLDEQMAQRLHDEEVQKAAARDKTKVIINEATVREALRSNDAESIDCLPNEEIFKELSRIGKGFSRVETPLFEGMLVPQQAAADVDNVVVDDDAADDVPPVAAEPTPPSPPPTTTPPPPQELPFTSQVVPTPPPTPIDQPSSPPQQQQPSQPTIEDASKQREIIAKIDADEDVILEEVDAEKDDKDDVEEPAELQEVIEVFTTAKLMTEVVTAATTTITAATTPITAATITAAPSAARRRKGVDDVKEQVKKKGKQDNVVLRYQALKRKPQIEAQARKNMMVYLKNRAGFKMDSFKGMSYDDIRPIFKKYFNSNVAFLEKIKEELEEEESRALKRKTESLEEKAAKKQKLDVEVEELKKHLQIVPDDDDDDDVYTEATPLALKVPVVDYEIYSENNKPFYKIIRADGSHQLFLGFLSLLKNFDREDLEMLWQIVQEKFASLKPKNFS</sequence>
<dbReference type="GO" id="GO:0003964">
    <property type="term" value="F:RNA-directed DNA polymerase activity"/>
    <property type="evidence" value="ECO:0007669"/>
    <property type="project" value="UniProtKB-KW"/>
</dbReference>
<proteinExistence type="predicted"/>
<feature type="compositionally biased region" description="Basic and acidic residues" evidence="2">
    <location>
        <begin position="331"/>
        <end position="341"/>
    </location>
</feature>
<dbReference type="EMBL" id="BKCJ010008352">
    <property type="protein sequence ID" value="GEU81776.1"/>
    <property type="molecule type" value="Genomic_DNA"/>
</dbReference>
<dbReference type="CDD" id="cd01647">
    <property type="entry name" value="RT_LTR"/>
    <property type="match status" value="1"/>
</dbReference>
<dbReference type="SUPFAM" id="SSF56672">
    <property type="entry name" value="DNA/RNA polymerases"/>
    <property type="match status" value="1"/>
</dbReference>
<evidence type="ECO:0000313" key="4">
    <source>
        <dbReference type="EMBL" id="GEU81776.1"/>
    </source>
</evidence>
<keyword evidence="4" id="KW-0695">RNA-directed DNA polymerase</keyword>
<keyword evidence="4" id="KW-0808">Transferase</keyword>
<comment type="caution">
    <text evidence="4">The sequence shown here is derived from an EMBL/GenBank/DDBJ whole genome shotgun (WGS) entry which is preliminary data.</text>
</comment>
<protein>
    <submittedName>
        <fullName evidence="4">Reverse transcriptase domain-containing protein</fullName>
    </submittedName>
</protein>
<evidence type="ECO:0000256" key="1">
    <source>
        <dbReference type="SAM" id="Coils"/>
    </source>
</evidence>
<feature type="region of interest" description="Disordered" evidence="2">
    <location>
        <begin position="791"/>
        <end position="852"/>
    </location>
</feature>
<dbReference type="InterPro" id="IPR053134">
    <property type="entry name" value="RNA-dir_DNA_polymerase"/>
</dbReference>
<feature type="compositionally biased region" description="Low complexity" evidence="2">
    <location>
        <begin position="839"/>
        <end position="849"/>
    </location>
</feature>
<keyword evidence="4" id="KW-0548">Nucleotidyltransferase</keyword>
<feature type="coiled-coil region" evidence="1">
    <location>
        <begin position="1003"/>
        <end position="1055"/>
    </location>
</feature>
<feature type="compositionally biased region" description="Pro residues" evidence="2">
    <location>
        <begin position="825"/>
        <end position="838"/>
    </location>
</feature>
<dbReference type="PANTHER" id="PTHR24559:SF427">
    <property type="entry name" value="RNA-DIRECTED DNA POLYMERASE"/>
    <property type="match status" value="1"/>
</dbReference>